<name>A0A942YW61_9BACI</name>
<protein>
    <submittedName>
        <fullName evidence="1">Uncharacterized protein</fullName>
    </submittedName>
</protein>
<dbReference type="EMBL" id="JAGYPF010000004">
    <property type="protein sequence ID" value="MBS4214617.1"/>
    <property type="molecule type" value="Genomic_DNA"/>
</dbReference>
<dbReference type="AlphaFoldDB" id="A0A942YW61"/>
<comment type="caution">
    <text evidence="1">The sequence shown here is derived from an EMBL/GenBank/DDBJ whole genome shotgun (WGS) entry which is preliminary data.</text>
</comment>
<dbReference type="Proteomes" id="UP000679749">
    <property type="component" value="Unassembled WGS sequence"/>
</dbReference>
<gene>
    <name evidence="1" type="ORF">KHA99_19400</name>
</gene>
<accession>A0A942YW61</accession>
<dbReference type="RefSeq" id="WP_213119148.1">
    <property type="nucleotide sequence ID" value="NZ_JAGYPF010000004.1"/>
</dbReference>
<sequence>MEEHFTFGHQCDLKQDNISTIPRTDYVANKDAKGLLSKKTTTSKFLPKGYKKTGRWWTLDAVCIKK</sequence>
<proteinExistence type="predicted"/>
<reference evidence="1" key="1">
    <citation type="submission" date="2021-05" db="EMBL/GenBank/DDBJ databases">
        <title>Novel Bacillus species.</title>
        <authorList>
            <person name="Liu G."/>
        </authorList>
    </citation>
    <scope>NUCLEOTIDE SEQUENCE</scope>
    <source>
        <strain evidence="1">FJAT-49825</strain>
    </source>
</reference>
<evidence type="ECO:0000313" key="1">
    <source>
        <dbReference type="EMBL" id="MBS4214617.1"/>
    </source>
</evidence>
<organism evidence="1 2">
    <name type="scientific">Neobacillus rhizophilus</name>
    <dbReference type="NCBI Taxonomy" id="2833579"/>
    <lineage>
        <taxon>Bacteria</taxon>
        <taxon>Bacillati</taxon>
        <taxon>Bacillota</taxon>
        <taxon>Bacilli</taxon>
        <taxon>Bacillales</taxon>
        <taxon>Bacillaceae</taxon>
        <taxon>Neobacillus</taxon>
    </lineage>
</organism>
<evidence type="ECO:0000313" key="2">
    <source>
        <dbReference type="Proteomes" id="UP000679749"/>
    </source>
</evidence>
<keyword evidence="2" id="KW-1185">Reference proteome</keyword>